<dbReference type="InterPro" id="IPR042070">
    <property type="entry name" value="PucR_C-HTH_sf"/>
</dbReference>
<dbReference type="Pfam" id="PF14361">
    <property type="entry name" value="RsbRD_N"/>
    <property type="match status" value="1"/>
</dbReference>
<proteinExistence type="predicted"/>
<dbReference type="PANTHER" id="PTHR33744">
    <property type="entry name" value="CARBOHYDRATE DIACID REGULATOR"/>
    <property type="match status" value="1"/>
</dbReference>
<evidence type="ECO:0000259" key="2">
    <source>
        <dbReference type="Pfam" id="PF14361"/>
    </source>
</evidence>
<organism evidence="3 4">
    <name type="scientific">Dactylosporangium maewongense</name>
    <dbReference type="NCBI Taxonomy" id="634393"/>
    <lineage>
        <taxon>Bacteria</taxon>
        <taxon>Bacillati</taxon>
        <taxon>Actinomycetota</taxon>
        <taxon>Actinomycetes</taxon>
        <taxon>Micromonosporales</taxon>
        <taxon>Micromonosporaceae</taxon>
        <taxon>Dactylosporangium</taxon>
    </lineage>
</organism>
<reference evidence="3 4" key="1">
    <citation type="journal article" date="2019" name="Int. J. Syst. Evol. Microbiol.">
        <title>The Global Catalogue of Microorganisms (GCM) 10K type strain sequencing project: providing services to taxonomists for standard genome sequencing and annotation.</title>
        <authorList>
            <consortium name="The Broad Institute Genomics Platform"/>
            <consortium name="The Broad Institute Genome Sequencing Center for Infectious Disease"/>
            <person name="Wu L."/>
            <person name="Ma J."/>
        </authorList>
    </citation>
    <scope>NUCLEOTIDE SEQUENCE [LARGE SCALE GENOMIC DNA]</scope>
    <source>
        <strain evidence="3 4">JCM 15933</strain>
    </source>
</reference>
<dbReference type="InterPro" id="IPR025736">
    <property type="entry name" value="PucR_C-HTH_dom"/>
</dbReference>
<name>A0ABN2AUG0_9ACTN</name>
<dbReference type="PANTHER" id="PTHR33744:SF7">
    <property type="entry name" value="PUCR FAMILY TRANSCRIPTIONAL REGULATOR"/>
    <property type="match status" value="1"/>
</dbReference>
<dbReference type="InterPro" id="IPR025751">
    <property type="entry name" value="RsbRD_N_dom"/>
</dbReference>
<evidence type="ECO:0000313" key="4">
    <source>
        <dbReference type="Proteomes" id="UP001501470"/>
    </source>
</evidence>
<dbReference type="EMBL" id="BAAAQD010000010">
    <property type="protein sequence ID" value="GAA1527086.1"/>
    <property type="molecule type" value="Genomic_DNA"/>
</dbReference>
<feature type="domain" description="RsbT co-antagonist protein RsbRD N-terminal" evidence="2">
    <location>
        <begin position="14"/>
        <end position="151"/>
    </location>
</feature>
<gene>
    <name evidence="3" type="ORF">GCM10009827_050070</name>
</gene>
<dbReference type="InterPro" id="IPR051448">
    <property type="entry name" value="CdaR-like_regulators"/>
</dbReference>
<comment type="caution">
    <text evidence="3">The sequence shown here is derived from an EMBL/GenBank/DDBJ whole genome shotgun (WGS) entry which is preliminary data.</text>
</comment>
<dbReference type="RefSeq" id="WP_344504510.1">
    <property type="nucleotide sequence ID" value="NZ_BAAAQD010000010.1"/>
</dbReference>
<evidence type="ECO:0000313" key="3">
    <source>
        <dbReference type="EMBL" id="GAA1527086.1"/>
    </source>
</evidence>
<dbReference type="Gene3D" id="1.10.10.2840">
    <property type="entry name" value="PucR C-terminal helix-turn-helix domain"/>
    <property type="match status" value="1"/>
</dbReference>
<dbReference type="Pfam" id="PF13556">
    <property type="entry name" value="HTH_30"/>
    <property type="match status" value="1"/>
</dbReference>
<keyword evidence="4" id="KW-1185">Reference proteome</keyword>
<feature type="domain" description="PucR C-terminal helix-turn-helix" evidence="1">
    <location>
        <begin position="298"/>
        <end position="353"/>
    </location>
</feature>
<evidence type="ECO:0000259" key="1">
    <source>
        <dbReference type="Pfam" id="PF13556"/>
    </source>
</evidence>
<dbReference type="Proteomes" id="UP001501470">
    <property type="component" value="Unassembled WGS sequence"/>
</dbReference>
<sequence>MSLGPLLRDMAGDPGIVDELVAAARACSAEVARLPEEENRRHIAVLFMAGLAAFERLTDPSADDFAEATRLGADRAAQGVPLSALLSAVQAGRTRAFEIAVVRGRAAGIRDEVLLTAALEFDRYAGALERHVIAGYRTAELELRRDGHDERAALLRRLLAGEPADSADLARFRLHPAGRYHCLVASCAIDQRGGLFGSVDGRPSGLTPRRPADAEVGPRTLVVVSPAVPLAEAAAAYALCLDALPTAVRDGRRGVHDVTGLAAGTALAMQPRLAAMLSDTLLGGLRQDDEFHRELACTALAYLDHGQRLDQAASALHVHPNTVRYRLRRLQEVTGLPPVEGVLDTVRVWWALRTWLDGA</sequence>
<protein>
    <submittedName>
        <fullName evidence="3">Helix-turn-helix domain-containing protein</fullName>
    </submittedName>
</protein>
<accession>A0ABN2AUG0</accession>